<organism evidence="1 2">
    <name type="scientific">Folsomia candida</name>
    <name type="common">Springtail</name>
    <dbReference type="NCBI Taxonomy" id="158441"/>
    <lineage>
        <taxon>Eukaryota</taxon>
        <taxon>Metazoa</taxon>
        <taxon>Ecdysozoa</taxon>
        <taxon>Arthropoda</taxon>
        <taxon>Hexapoda</taxon>
        <taxon>Collembola</taxon>
        <taxon>Entomobryomorpha</taxon>
        <taxon>Isotomoidea</taxon>
        <taxon>Isotomidae</taxon>
        <taxon>Proisotominae</taxon>
        <taxon>Folsomia</taxon>
    </lineage>
</organism>
<sequence>MFVRKKSPEPKPSSNFTGGISPSSFYGLTPPETFSGSAMSKALMNPLIFDIISSHLDVPDLKNFRLVCHKGADVSLNALGKRTRLRVTQLYRYDGSNLYQANHVNDQLCRRLVVSDKSDEFHHHVPDNKMVAVIVKVITDVSPITRDIEFRLSEEKFVTAFLIGMRLLMSNNIRHISVMLDCWFPDKVPAQMRRKLPVQAGLTSLKLHYRGQCFLDEDNLEQCIVFQNLIDSAPNLTFLDFAAPFYPNLEGCKNLQILKFHATHCNHTARLDLVAVSEMLTQVKDSLIRMEFRKSCDTEVSDMTQRLIIFEACKKKPLLQPLDPTNGPLPREGEEYLSLAVGKNEKNPLQALGLEPSTSIQPTQVDELCSNEVSLLMRHKNKRTLLIPCPGKKNPFVPPVMSNLVSLTLHGWTGDLLPPIFDKEYLGQLPKLRNLSVTSITGSTLDLNWPSIDVNIAGRRIVQLFPAVKKFDLTMETTIQHVKQMMKPFQMWDLEETKVTLRWIDEPALLVAVLKNMSIWKGVKRVQFHVVRISEDDFSPYILRLICYSEGFESVEILGVVVPDVVRLMRPIFEASGAPITFKGGVHREN</sequence>
<dbReference type="EMBL" id="LNIX01000018">
    <property type="protein sequence ID" value="OXA45047.1"/>
    <property type="molecule type" value="Genomic_DNA"/>
</dbReference>
<accession>A0A226DK46</accession>
<protein>
    <recommendedName>
        <fullName evidence="3">F-box domain-containing protein</fullName>
    </recommendedName>
</protein>
<evidence type="ECO:0000313" key="2">
    <source>
        <dbReference type="Proteomes" id="UP000198287"/>
    </source>
</evidence>
<keyword evidence="2" id="KW-1185">Reference proteome</keyword>
<evidence type="ECO:0008006" key="3">
    <source>
        <dbReference type="Google" id="ProtNLM"/>
    </source>
</evidence>
<dbReference type="OrthoDB" id="2220528at2759"/>
<name>A0A226DK46_FOLCA</name>
<proteinExistence type="predicted"/>
<evidence type="ECO:0000313" key="1">
    <source>
        <dbReference type="EMBL" id="OXA45047.1"/>
    </source>
</evidence>
<reference evidence="1 2" key="1">
    <citation type="submission" date="2015-12" db="EMBL/GenBank/DDBJ databases">
        <title>The genome of Folsomia candida.</title>
        <authorList>
            <person name="Faddeeva A."/>
            <person name="Derks M.F."/>
            <person name="Anvar Y."/>
            <person name="Smit S."/>
            <person name="Van Straalen N."/>
            <person name="Roelofs D."/>
        </authorList>
    </citation>
    <scope>NUCLEOTIDE SEQUENCE [LARGE SCALE GENOMIC DNA]</scope>
    <source>
        <strain evidence="1 2">VU population</strain>
        <tissue evidence="1">Whole body</tissue>
    </source>
</reference>
<comment type="caution">
    <text evidence="1">The sequence shown here is derived from an EMBL/GenBank/DDBJ whole genome shotgun (WGS) entry which is preliminary data.</text>
</comment>
<dbReference type="AlphaFoldDB" id="A0A226DK46"/>
<dbReference type="Proteomes" id="UP000198287">
    <property type="component" value="Unassembled WGS sequence"/>
</dbReference>
<gene>
    <name evidence="1" type="ORF">Fcan01_19863</name>
</gene>